<name>A0ABQ5UKC3_9HYPH</name>
<dbReference type="Pfam" id="PF02452">
    <property type="entry name" value="PemK_toxin"/>
    <property type="match status" value="1"/>
</dbReference>
<dbReference type="RefSeq" id="WP_284394447.1">
    <property type="nucleotide sequence ID" value="NZ_BSNG01000004.1"/>
</dbReference>
<dbReference type="InterPro" id="IPR011067">
    <property type="entry name" value="Plasmid_toxin/cell-grow_inhib"/>
</dbReference>
<dbReference type="Gene3D" id="2.30.30.110">
    <property type="match status" value="1"/>
</dbReference>
<organism evidence="1 2">
    <name type="scientific">Devosia yakushimensis</name>
    <dbReference type="NCBI Taxonomy" id="470028"/>
    <lineage>
        <taxon>Bacteria</taxon>
        <taxon>Pseudomonadati</taxon>
        <taxon>Pseudomonadota</taxon>
        <taxon>Alphaproteobacteria</taxon>
        <taxon>Hyphomicrobiales</taxon>
        <taxon>Devosiaceae</taxon>
        <taxon>Devosia</taxon>
    </lineage>
</organism>
<dbReference type="PANTHER" id="PTHR33988:SF3">
    <property type="entry name" value="ENDORIBONUCLEASE TOXIN CHPB-RELATED"/>
    <property type="match status" value="1"/>
</dbReference>
<dbReference type="Proteomes" id="UP001161406">
    <property type="component" value="Unassembled WGS sequence"/>
</dbReference>
<gene>
    <name evidence="1" type="ORF">GCM10007913_43840</name>
</gene>
<dbReference type="EMBL" id="BSNG01000004">
    <property type="protein sequence ID" value="GLQ12451.1"/>
    <property type="molecule type" value="Genomic_DNA"/>
</dbReference>
<evidence type="ECO:0000313" key="2">
    <source>
        <dbReference type="Proteomes" id="UP001161406"/>
    </source>
</evidence>
<proteinExistence type="predicted"/>
<evidence type="ECO:0000313" key="1">
    <source>
        <dbReference type="EMBL" id="GLQ12451.1"/>
    </source>
</evidence>
<dbReference type="InterPro" id="IPR003477">
    <property type="entry name" value="PemK-like"/>
</dbReference>
<comment type="caution">
    <text evidence="1">The sequence shown here is derived from an EMBL/GenBank/DDBJ whole genome shotgun (WGS) entry which is preliminary data.</text>
</comment>
<protein>
    <submittedName>
        <fullName evidence="1">Toxin B</fullName>
    </submittedName>
</protein>
<accession>A0ABQ5UKC3</accession>
<reference evidence="1" key="2">
    <citation type="submission" date="2023-01" db="EMBL/GenBank/DDBJ databases">
        <title>Draft genome sequence of Devosia yakushimensis strain NBRC 103855.</title>
        <authorList>
            <person name="Sun Q."/>
            <person name="Mori K."/>
        </authorList>
    </citation>
    <scope>NUCLEOTIDE SEQUENCE</scope>
    <source>
        <strain evidence="1">NBRC 103855</strain>
    </source>
</reference>
<sequence length="116" mass="12405">MVRKQIAERGEIYHLDLRPSAGREQTGKHYVLILTTRDYNATHLPYVAPITTVGNASRAGGTYVSLSGAGTSVTGIIQLDQVKAVDLVARNASKTGEAVPADIIEDVLARLAAIFE</sequence>
<dbReference type="SUPFAM" id="SSF50118">
    <property type="entry name" value="Cell growth inhibitor/plasmid maintenance toxic component"/>
    <property type="match status" value="1"/>
</dbReference>
<keyword evidence="2" id="KW-1185">Reference proteome</keyword>
<reference evidence="1" key="1">
    <citation type="journal article" date="2014" name="Int. J. Syst. Evol. Microbiol.">
        <title>Complete genome of a new Firmicutes species belonging to the dominant human colonic microbiota ('Ruminococcus bicirculans') reveals two chromosomes and a selective capacity to utilize plant glucans.</title>
        <authorList>
            <consortium name="NISC Comparative Sequencing Program"/>
            <person name="Wegmann U."/>
            <person name="Louis P."/>
            <person name="Goesmann A."/>
            <person name="Henrissat B."/>
            <person name="Duncan S.H."/>
            <person name="Flint H.J."/>
        </authorList>
    </citation>
    <scope>NUCLEOTIDE SEQUENCE</scope>
    <source>
        <strain evidence="1">NBRC 103855</strain>
    </source>
</reference>
<dbReference type="PANTHER" id="PTHR33988">
    <property type="entry name" value="ENDORIBONUCLEASE MAZF-RELATED"/>
    <property type="match status" value="1"/>
</dbReference>